<reference evidence="7 8" key="1">
    <citation type="submission" date="2016-10" db="EMBL/GenBank/DDBJ databases">
        <authorList>
            <person name="de Groot N.N."/>
        </authorList>
    </citation>
    <scope>NUCLEOTIDE SEQUENCE [LARGE SCALE GENOMIC DNA]</scope>
    <source>
        <strain evidence="7 8">LMG 2247</strain>
    </source>
</reference>
<feature type="domain" description="HTH lysR-type" evidence="6">
    <location>
        <begin position="1"/>
        <end position="59"/>
    </location>
</feature>
<name>A0A1G8B5Z5_9BURK</name>
<dbReference type="GO" id="GO:0003700">
    <property type="term" value="F:DNA-binding transcription factor activity"/>
    <property type="evidence" value="ECO:0007669"/>
    <property type="project" value="InterPro"/>
</dbReference>
<dbReference type="GO" id="GO:0043565">
    <property type="term" value="F:sequence-specific DNA binding"/>
    <property type="evidence" value="ECO:0007669"/>
    <property type="project" value="TreeGrafter"/>
</dbReference>
<evidence type="ECO:0000259" key="6">
    <source>
        <dbReference type="PROSITE" id="PS50931"/>
    </source>
</evidence>
<dbReference type="PANTHER" id="PTHR30537">
    <property type="entry name" value="HTH-TYPE TRANSCRIPTIONAL REGULATOR"/>
    <property type="match status" value="1"/>
</dbReference>
<dbReference type="Proteomes" id="UP000199706">
    <property type="component" value="Unassembled WGS sequence"/>
</dbReference>
<dbReference type="FunFam" id="1.10.10.10:FF:000001">
    <property type="entry name" value="LysR family transcriptional regulator"/>
    <property type="match status" value="1"/>
</dbReference>
<organism evidence="7 8">
    <name type="scientific">Paraburkholderia phenazinium</name>
    <dbReference type="NCBI Taxonomy" id="60549"/>
    <lineage>
        <taxon>Bacteria</taxon>
        <taxon>Pseudomonadati</taxon>
        <taxon>Pseudomonadota</taxon>
        <taxon>Betaproteobacteria</taxon>
        <taxon>Burkholderiales</taxon>
        <taxon>Burkholderiaceae</taxon>
        <taxon>Paraburkholderia</taxon>
    </lineage>
</organism>
<dbReference type="CDD" id="cd08422">
    <property type="entry name" value="PBP2_CrgA_like"/>
    <property type="match status" value="1"/>
</dbReference>
<evidence type="ECO:0000256" key="1">
    <source>
        <dbReference type="ARBA" id="ARBA00009437"/>
    </source>
</evidence>
<dbReference type="Pfam" id="PF00126">
    <property type="entry name" value="HTH_1"/>
    <property type="match status" value="1"/>
</dbReference>
<evidence type="ECO:0000256" key="5">
    <source>
        <dbReference type="SAM" id="MobiDB-lite"/>
    </source>
</evidence>
<feature type="region of interest" description="Disordered" evidence="5">
    <location>
        <begin position="309"/>
        <end position="350"/>
    </location>
</feature>
<evidence type="ECO:0000256" key="3">
    <source>
        <dbReference type="ARBA" id="ARBA00023125"/>
    </source>
</evidence>
<dbReference type="Gene3D" id="1.10.10.10">
    <property type="entry name" value="Winged helix-like DNA-binding domain superfamily/Winged helix DNA-binding domain"/>
    <property type="match status" value="1"/>
</dbReference>
<comment type="similarity">
    <text evidence="1">Belongs to the LysR transcriptional regulatory family.</text>
</comment>
<dbReference type="InterPro" id="IPR036390">
    <property type="entry name" value="WH_DNA-bd_sf"/>
</dbReference>
<dbReference type="AlphaFoldDB" id="A0A1G8B5Z5"/>
<sequence>MDYLESLRVFRAVVEARSFTRAADMLGLTTPIVSRSIAGLERRLGSRLFNRTTRQVSLTEAAERFYEGCARILDDLEALEADASAQTLEPSGVLRLVAHTTATVNRLVPLISTFKHKHPKVNLDVTLTERPVDLVADGYDLGIVLPFMLSSDTVVTRLLERMALVMVASPAYLQRHSRPTHPSELAEHTFVVFSPAFRKPQLTFRLGNEDLVVPLKYDIASNNAVFNREMLLEGFGIGTVPAALAQGELASGRLVAILEEFEVIDATLELRLAYNTRTLLPAKVKAFVEHAAEFFAEVSTANAASTNAVPAKAAPARAAPADTAPADTAPADTASAKAPPAKASPGSKRR</sequence>
<evidence type="ECO:0000313" key="8">
    <source>
        <dbReference type="Proteomes" id="UP000199706"/>
    </source>
</evidence>
<keyword evidence="4" id="KW-0804">Transcription</keyword>
<dbReference type="Pfam" id="PF03466">
    <property type="entry name" value="LysR_substrate"/>
    <property type="match status" value="1"/>
</dbReference>
<dbReference type="InterPro" id="IPR036388">
    <property type="entry name" value="WH-like_DNA-bd_sf"/>
</dbReference>
<evidence type="ECO:0000256" key="4">
    <source>
        <dbReference type="ARBA" id="ARBA00023163"/>
    </source>
</evidence>
<dbReference type="SUPFAM" id="SSF53850">
    <property type="entry name" value="Periplasmic binding protein-like II"/>
    <property type="match status" value="1"/>
</dbReference>
<dbReference type="RefSeq" id="WP_090686227.1">
    <property type="nucleotide sequence ID" value="NZ_CADERL010000027.1"/>
</dbReference>
<gene>
    <name evidence="7" type="ORF">SAMN05216466_108258</name>
</gene>
<dbReference type="InterPro" id="IPR005119">
    <property type="entry name" value="LysR_subst-bd"/>
</dbReference>
<dbReference type="GO" id="GO:0006351">
    <property type="term" value="P:DNA-templated transcription"/>
    <property type="evidence" value="ECO:0007669"/>
    <property type="project" value="TreeGrafter"/>
</dbReference>
<dbReference type="EMBL" id="FNCJ01000008">
    <property type="protein sequence ID" value="SDH28606.1"/>
    <property type="molecule type" value="Genomic_DNA"/>
</dbReference>
<dbReference type="PROSITE" id="PS50931">
    <property type="entry name" value="HTH_LYSR"/>
    <property type="match status" value="1"/>
</dbReference>
<dbReference type="SUPFAM" id="SSF46785">
    <property type="entry name" value="Winged helix' DNA-binding domain"/>
    <property type="match status" value="1"/>
</dbReference>
<dbReference type="PRINTS" id="PR00039">
    <property type="entry name" value="HTHLYSR"/>
</dbReference>
<keyword evidence="3 7" id="KW-0238">DNA-binding</keyword>
<protein>
    <submittedName>
        <fullName evidence="7">DNA-binding transcriptional regulator, LysR family</fullName>
    </submittedName>
</protein>
<dbReference type="InterPro" id="IPR058163">
    <property type="entry name" value="LysR-type_TF_proteobact-type"/>
</dbReference>
<evidence type="ECO:0000313" key="7">
    <source>
        <dbReference type="EMBL" id="SDH28606.1"/>
    </source>
</evidence>
<dbReference type="Gene3D" id="3.40.190.290">
    <property type="match status" value="1"/>
</dbReference>
<proteinExistence type="inferred from homology"/>
<accession>A0A1G8B5Z5</accession>
<dbReference type="PANTHER" id="PTHR30537:SF5">
    <property type="entry name" value="HTH-TYPE TRANSCRIPTIONAL ACTIVATOR TTDR-RELATED"/>
    <property type="match status" value="1"/>
</dbReference>
<keyword evidence="2" id="KW-0805">Transcription regulation</keyword>
<dbReference type="OrthoDB" id="9080054at2"/>
<evidence type="ECO:0000256" key="2">
    <source>
        <dbReference type="ARBA" id="ARBA00023015"/>
    </source>
</evidence>
<dbReference type="InterPro" id="IPR000847">
    <property type="entry name" value="LysR_HTH_N"/>
</dbReference>